<feature type="region of interest" description="Disordered" evidence="2">
    <location>
        <begin position="1"/>
        <end position="89"/>
    </location>
</feature>
<dbReference type="GO" id="GO:0005643">
    <property type="term" value="C:nuclear pore"/>
    <property type="evidence" value="ECO:0007669"/>
    <property type="project" value="UniProtKB-UniRule"/>
</dbReference>
<dbReference type="PROSITE" id="PS51472">
    <property type="entry name" value="RRM_NUP35"/>
    <property type="match status" value="1"/>
</dbReference>
<accession>A0A5C3QV34</accession>
<reference evidence="4 5" key="1">
    <citation type="journal article" date="2019" name="Nat. Ecol. Evol.">
        <title>Megaphylogeny resolves global patterns of mushroom evolution.</title>
        <authorList>
            <person name="Varga T."/>
            <person name="Krizsan K."/>
            <person name="Foldi C."/>
            <person name="Dima B."/>
            <person name="Sanchez-Garcia M."/>
            <person name="Sanchez-Ramirez S."/>
            <person name="Szollosi G.J."/>
            <person name="Szarkandi J.G."/>
            <person name="Papp V."/>
            <person name="Albert L."/>
            <person name="Andreopoulos W."/>
            <person name="Angelini C."/>
            <person name="Antonin V."/>
            <person name="Barry K.W."/>
            <person name="Bougher N.L."/>
            <person name="Buchanan P."/>
            <person name="Buyck B."/>
            <person name="Bense V."/>
            <person name="Catcheside P."/>
            <person name="Chovatia M."/>
            <person name="Cooper J."/>
            <person name="Damon W."/>
            <person name="Desjardin D."/>
            <person name="Finy P."/>
            <person name="Geml J."/>
            <person name="Haridas S."/>
            <person name="Hughes K."/>
            <person name="Justo A."/>
            <person name="Karasinski D."/>
            <person name="Kautmanova I."/>
            <person name="Kiss B."/>
            <person name="Kocsube S."/>
            <person name="Kotiranta H."/>
            <person name="LaButti K.M."/>
            <person name="Lechner B.E."/>
            <person name="Liimatainen K."/>
            <person name="Lipzen A."/>
            <person name="Lukacs Z."/>
            <person name="Mihaltcheva S."/>
            <person name="Morgado L.N."/>
            <person name="Niskanen T."/>
            <person name="Noordeloos M.E."/>
            <person name="Ohm R.A."/>
            <person name="Ortiz-Santana B."/>
            <person name="Ovrebo C."/>
            <person name="Racz N."/>
            <person name="Riley R."/>
            <person name="Savchenko A."/>
            <person name="Shiryaev A."/>
            <person name="Soop K."/>
            <person name="Spirin V."/>
            <person name="Szebenyi C."/>
            <person name="Tomsovsky M."/>
            <person name="Tulloss R.E."/>
            <person name="Uehling J."/>
            <person name="Grigoriev I.V."/>
            <person name="Vagvolgyi C."/>
            <person name="Papp T."/>
            <person name="Martin F.M."/>
            <person name="Miettinen O."/>
            <person name="Hibbett D.S."/>
            <person name="Nagy L.G."/>
        </authorList>
    </citation>
    <scope>NUCLEOTIDE SEQUENCE [LARGE SCALE GENOMIC DNA]</scope>
    <source>
        <strain evidence="4 5">CBS 309.79</strain>
    </source>
</reference>
<proteinExistence type="predicted"/>
<dbReference type="InterPro" id="IPR012677">
    <property type="entry name" value="Nucleotide-bd_a/b_plait_sf"/>
</dbReference>
<organism evidence="4 5">
    <name type="scientific">Pterulicium gracile</name>
    <dbReference type="NCBI Taxonomy" id="1884261"/>
    <lineage>
        <taxon>Eukaryota</taxon>
        <taxon>Fungi</taxon>
        <taxon>Dikarya</taxon>
        <taxon>Basidiomycota</taxon>
        <taxon>Agaricomycotina</taxon>
        <taxon>Agaricomycetes</taxon>
        <taxon>Agaricomycetidae</taxon>
        <taxon>Agaricales</taxon>
        <taxon>Pleurotineae</taxon>
        <taxon>Pterulaceae</taxon>
        <taxon>Pterulicium</taxon>
    </lineage>
</organism>
<dbReference type="InterPro" id="IPR007846">
    <property type="entry name" value="RRM_NUP35_dom"/>
</dbReference>
<feature type="region of interest" description="Disordered" evidence="2">
    <location>
        <begin position="102"/>
        <end position="139"/>
    </location>
</feature>
<evidence type="ECO:0000313" key="5">
    <source>
        <dbReference type="Proteomes" id="UP000305067"/>
    </source>
</evidence>
<dbReference type="AlphaFoldDB" id="A0A5C3QV34"/>
<feature type="compositionally biased region" description="Polar residues" evidence="2">
    <location>
        <begin position="69"/>
        <end position="79"/>
    </location>
</feature>
<feature type="region of interest" description="Disordered" evidence="2">
    <location>
        <begin position="223"/>
        <end position="252"/>
    </location>
</feature>
<feature type="compositionally biased region" description="Low complexity" evidence="2">
    <location>
        <begin position="21"/>
        <end position="33"/>
    </location>
</feature>
<name>A0A5C3QV34_9AGAR</name>
<keyword evidence="5" id="KW-1185">Reference proteome</keyword>
<feature type="compositionally biased region" description="Low complexity" evidence="2">
    <location>
        <begin position="223"/>
        <end position="233"/>
    </location>
</feature>
<feature type="compositionally biased region" description="Low complexity" evidence="2">
    <location>
        <begin position="334"/>
        <end position="349"/>
    </location>
</feature>
<evidence type="ECO:0000313" key="4">
    <source>
        <dbReference type="EMBL" id="TFL02184.1"/>
    </source>
</evidence>
<feature type="region of interest" description="Disordered" evidence="2">
    <location>
        <begin position="314"/>
        <end position="449"/>
    </location>
</feature>
<keyword evidence="1" id="KW-0906">Nuclear pore complex</keyword>
<keyword evidence="1" id="KW-0653">Protein transport</keyword>
<dbReference type="EMBL" id="ML178823">
    <property type="protein sequence ID" value="TFL02184.1"/>
    <property type="molecule type" value="Genomic_DNA"/>
</dbReference>
<evidence type="ECO:0000256" key="2">
    <source>
        <dbReference type="SAM" id="MobiDB-lite"/>
    </source>
</evidence>
<evidence type="ECO:0000259" key="3">
    <source>
        <dbReference type="PROSITE" id="PS51472"/>
    </source>
</evidence>
<feature type="compositionally biased region" description="Low complexity" evidence="2">
    <location>
        <begin position="106"/>
        <end position="118"/>
    </location>
</feature>
<keyword evidence="1" id="KW-0509">mRNA transport</keyword>
<feature type="compositionally biased region" description="Low complexity" evidence="2">
    <location>
        <begin position="315"/>
        <end position="327"/>
    </location>
</feature>
<dbReference type="Proteomes" id="UP000305067">
    <property type="component" value="Unassembled WGS sequence"/>
</dbReference>
<keyword evidence="1" id="KW-0811">Translocation</keyword>
<protein>
    <recommendedName>
        <fullName evidence="3">RRM Nup35-type domain-containing protein</fullName>
    </recommendedName>
</protein>
<dbReference type="GO" id="GO:0051028">
    <property type="term" value="P:mRNA transport"/>
    <property type="evidence" value="ECO:0007669"/>
    <property type="project" value="UniProtKB-UniRule"/>
</dbReference>
<dbReference type="OrthoDB" id="3365060at2759"/>
<feature type="compositionally biased region" description="Gly residues" evidence="2">
    <location>
        <begin position="418"/>
        <end position="427"/>
    </location>
</feature>
<feature type="domain" description="RRM Nup35-type" evidence="3">
    <location>
        <begin position="188"/>
        <end position="301"/>
    </location>
</feature>
<dbReference type="Gene3D" id="3.30.70.330">
    <property type="match status" value="1"/>
</dbReference>
<sequence length="449" mass="46896">MHHTHGSPFSGMPSSTTHQPSWSSGSFHQSGGSFNPHQSGFGESIGGGGGRSMYQSGYLMSARHPPSDPSQAPHNSTPPTGGDTPVIPTKAKMNHSVLARDPFGMDSSLLDSSRSSIGHGRRQQGNGQGMDEDAPPTRSVNDLEEEMFGKAGEGRTKQIPADSPFFARRFAPTSRPASTPTPASATPSTPTLYVVVFGYPPDKFDATAEYFKALCASSSYSRYSSTSYSSSQSNQYDDDEDNQHVNPPCTDAEPNAEVLNCFRIGYHDAGDAMRAVKKNGEVIGGSWMVGVKWADPNLAESLLGPSILSSNSFLTQSQSQDMDTSSSSPPPPNTSSFFGTSSFRSAPTPARSPPAEPNANNALVPIGTPMRLAPSSSAFRVGTPGTPAGGGKAPAPVFGTPGAFGTPQASEGQTQGQGQAGGKGQGQRQGQVSPNKGMLGQVSDLIFGW</sequence>
<keyword evidence="1" id="KW-0539">Nucleus</keyword>
<keyword evidence="1" id="KW-0813">Transport</keyword>
<dbReference type="STRING" id="1884261.A0A5C3QV34"/>
<gene>
    <name evidence="4" type="ORF">BDV98DRAFT_566851</name>
</gene>
<evidence type="ECO:0000256" key="1">
    <source>
        <dbReference type="PROSITE-ProRule" id="PRU00804"/>
    </source>
</evidence>